<gene>
    <name evidence="2" type="ORF">SAMN04488526_3191</name>
</gene>
<name>A0A1H7RYR2_9RHOB</name>
<evidence type="ECO:0000313" key="3">
    <source>
        <dbReference type="Proteomes" id="UP000199283"/>
    </source>
</evidence>
<dbReference type="STRING" id="188906.SAMN04488526_3191"/>
<accession>A0A1H7RYR2</accession>
<dbReference type="AlphaFoldDB" id="A0A1H7RYR2"/>
<sequence length="41" mass="4482">MARRMKTSLTRLSDEPLGDILGGIWLVTVMLGLLNLPSLIS</sequence>
<evidence type="ECO:0000313" key="2">
    <source>
        <dbReference type="EMBL" id="SEL65246.1"/>
    </source>
</evidence>
<protein>
    <submittedName>
        <fullName evidence="2">Uncharacterized protein</fullName>
    </submittedName>
</protein>
<keyword evidence="1" id="KW-0472">Membrane</keyword>
<keyword evidence="1" id="KW-1133">Transmembrane helix</keyword>
<reference evidence="2 3" key="1">
    <citation type="submission" date="2016-10" db="EMBL/GenBank/DDBJ databases">
        <authorList>
            <person name="de Groot N.N."/>
        </authorList>
    </citation>
    <scope>NUCLEOTIDE SEQUENCE [LARGE SCALE GENOMIC DNA]</scope>
    <source>
        <strain evidence="2 3">DSM 14858</strain>
    </source>
</reference>
<dbReference type="Proteomes" id="UP000199283">
    <property type="component" value="Unassembled WGS sequence"/>
</dbReference>
<keyword evidence="1" id="KW-0812">Transmembrane</keyword>
<keyword evidence="3" id="KW-1185">Reference proteome</keyword>
<proteinExistence type="predicted"/>
<dbReference type="EMBL" id="FNZQ01000007">
    <property type="protein sequence ID" value="SEL65246.1"/>
    <property type="molecule type" value="Genomic_DNA"/>
</dbReference>
<feature type="transmembrane region" description="Helical" evidence="1">
    <location>
        <begin position="20"/>
        <end position="40"/>
    </location>
</feature>
<evidence type="ECO:0000256" key="1">
    <source>
        <dbReference type="SAM" id="Phobius"/>
    </source>
</evidence>
<organism evidence="2 3">
    <name type="scientific">Jannaschia helgolandensis</name>
    <dbReference type="NCBI Taxonomy" id="188906"/>
    <lineage>
        <taxon>Bacteria</taxon>
        <taxon>Pseudomonadati</taxon>
        <taxon>Pseudomonadota</taxon>
        <taxon>Alphaproteobacteria</taxon>
        <taxon>Rhodobacterales</taxon>
        <taxon>Roseobacteraceae</taxon>
        <taxon>Jannaschia</taxon>
    </lineage>
</organism>